<dbReference type="AlphaFoldDB" id="A0A7J6MKD0"/>
<accession>A0A7J6MKD0</accession>
<evidence type="ECO:0000256" key="1">
    <source>
        <dbReference type="SAM" id="SignalP"/>
    </source>
</evidence>
<keyword evidence="1" id="KW-0732">Signal</keyword>
<name>A0A7J6MKD0_PERCH</name>
<dbReference type="Proteomes" id="UP000591131">
    <property type="component" value="Unassembled WGS sequence"/>
</dbReference>
<comment type="caution">
    <text evidence="2">The sequence shown here is derived from an EMBL/GenBank/DDBJ whole genome shotgun (WGS) entry which is preliminary data.</text>
</comment>
<proteinExistence type="predicted"/>
<feature type="chain" id="PRO_5029547743" description="Methyltransferase type 11 domain-containing protein" evidence="1">
    <location>
        <begin position="20"/>
        <end position="291"/>
    </location>
</feature>
<evidence type="ECO:0008006" key="4">
    <source>
        <dbReference type="Google" id="ProtNLM"/>
    </source>
</evidence>
<dbReference type="EMBL" id="JAAPAO010000132">
    <property type="protein sequence ID" value="KAF4671650.1"/>
    <property type="molecule type" value="Genomic_DNA"/>
</dbReference>
<evidence type="ECO:0000313" key="3">
    <source>
        <dbReference type="Proteomes" id="UP000591131"/>
    </source>
</evidence>
<protein>
    <recommendedName>
        <fullName evidence="4">Methyltransferase type 11 domain-containing protein</fullName>
    </recommendedName>
</protein>
<organism evidence="2 3">
    <name type="scientific">Perkinsus chesapeaki</name>
    <name type="common">Clam parasite</name>
    <name type="synonym">Perkinsus andrewsi</name>
    <dbReference type="NCBI Taxonomy" id="330153"/>
    <lineage>
        <taxon>Eukaryota</taxon>
        <taxon>Sar</taxon>
        <taxon>Alveolata</taxon>
        <taxon>Perkinsozoa</taxon>
        <taxon>Perkinsea</taxon>
        <taxon>Perkinsida</taxon>
        <taxon>Perkinsidae</taxon>
        <taxon>Perkinsus</taxon>
    </lineage>
</organism>
<feature type="signal peptide" evidence="1">
    <location>
        <begin position="1"/>
        <end position="19"/>
    </location>
</feature>
<reference evidence="2 3" key="1">
    <citation type="submission" date="2020-04" db="EMBL/GenBank/DDBJ databases">
        <title>Perkinsus chesapeaki whole genome sequence.</title>
        <authorList>
            <person name="Bogema D.R."/>
        </authorList>
    </citation>
    <scope>NUCLEOTIDE SEQUENCE [LARGE SCALE GENOMIC DNA]</scope>
    <source>
        <strain evidence="2">ATCC PRA-425</strain>
    </source>
</reference>
<evidence type="ECO:0000313" key="2">
    <source>
        <dbReference type="EMBL" id="KAF4671650.1"/>
    </source>
</evidence>
<sequence length="291" mass="32340">MRSYSTLLLFTLWPITVLNEDTLKKLLLTLDGWRGPPTVELLDDITRTAATSMLEDSVRHLENGVSSILLRMRRATEFCSNVDDYDCVKRTGSAYGWEIDTQRWLQSGQFQVPPHVHLHTLPIGPWNDDIESPALATCSRVLEIVRMLQKYTPNDQGPILVVSDSCALINKTTTSHSTHYALLYDGNHPGVDLNGCPPSAKVIKLPDLYDGSVDALLLTSMASDRNPMEKVLSLESSVKPGGIVLSCCISPATDPGSIDKLFRHRNGGEVYIAPPGVFWWYREPSEEEEAT</sequence>
<gene>
    <name evidence="2" type="ORF">FOL47_001387</name>
</gene>
<keyword evidence="3" id="KW-1185">Reference proteome</keyword>